<name>A0ABS9QEN4_9HYPH</name>
<evidence type="ECO:0000256" key="2">
    <source>
        <dbReference type="ARBA" id="ARBA00022448"/>
    </source>
</evidence>
<sequence length="269" mass="29133">MQPVAEALSGSTHASGPLVEARDLVKQFGGLRAVDHMSITLRRGEMVGLIGPNGAGKTTLFNLIAGSLKPTSGSIRIGGAEVAQERPERRIERGIGRTFQIPRPFAEMTVLENVLTGSQRQSGERIWMNFLQPSRVAAEERQAVDKARTLLDFVKLSGLEAEPARVLSGGQRKLLELARVLMADPETILLDEPAAGVNPTLLELISDRVLELNRQGKSILLIEHNMDMVARLCGRVVVMAAGKLLTEGTPDEVSRNRTVIEAYLGEVAA</sequence>
<dbReference type="PROSITE" id="PS50893">
    <property type="entry name" value="ABC_TRANSPORTER_2"/>
    <property type="match status" value="1"/>
</dbReference>
<dbReference type="Pfam" id="PF12399">
    <property type="entry name" value="BCA_ABC_TP_C"/>
    <property type="match status" value="1"/>
</dbReference>
<dbReference type="InterPro" id="IPR017871">
    <property type="entry name" value="ABC_transporter-like_CS"/>
</dbReference>
<dbReference type="RefSeq" id="WP_239365470.1">
    <property type="nucleotide sequence ID" value="NZ_JAKREW010000010.1"/>
</dbReference>
<dbReference type="CDD" id="cd03219">
    <property type="entry name" value="ABC_Mj1267_LivG_branched"/>
    <property type="match status" value="1"/>
</dbReference>
<evidence type="ECO:0000256" key="4">
    <source>
        <dbReference type="ARBA" id="ARBA00022840"/>
    </source>
</evidence>
<dbReference type="GO" id="GO:0005524">
    <property type="term" value="F:ATP binding"/>
    <property type="evidence" value="ECO:0007669"/>
    <property type="project" value="UniProtKB-KW"/>
</dbReference>
<dbReference type="InterPro" id="IPR051120">
    <property type="entry name" value="ABC_AA/LPS_Transport"/>
</dbReference>
<dbReference type="PROSITE" id="PS00211">
    <property type="entry name" value="ABC_TRANSPORTER_1"/>
    <property type="match status" value="1"/>
</dbReference>
<keyword evidence="4 6" id="KW-0067">ATP-binding</keyword>
<dbReference type="InterPro" id="IPR032823">
    <property type="entry name" value="BCA_ABC_TP_C"/>
</dbReference>
<accession>A0ABS9QEN4</accession>
<dbReference type="PANTHER" id="PTHR45772:SF9">
    <property type="entry name" value="CONSERVED COMPONENT OF ABC TRANSPORTER FOR NATURAL AMINO ACIDS"/>
    <property type="match status" value="1"/>
</dbReference>
<proteinExistence type="inferred from homology"/>
<keyword evidence="3" id="KW-0547">Nucleotide-binding</keyword>
<protein>
    <submittedName>
        <fullName evidence="6">ABC transporter ATP-binding protein</fullName>
    </submittedName>
</protein>
<dbReference type="SMART" id="SM00382">
    <property type="entry name" value="AAA"/>
    <property type="match status" value="1"/>
</dbReference>
<dbReference type="InterPro" id="IPR003439">
    <property type="entry name" value="ABC_transporter-like_ATP-bd"/>
</dbReference>
<dbReference type="SUPFAM" id="SSF52540">
    <property type="entry name" value="P-loop containing nucleoside triphosphate hydrolases"/>
    <property type="match status" value="1"/>
</dbReference>
<keyword evidence="2" id="KW-0813">Transport</keyword>
<dbReference type="InterPro" id="IPR003593">
    <property type="entry name" value="AAA+_ATPase"/>
</dbReference>
<dbReference type="InterPro" id="IPR027417">
    <property type="entry name" value="P-loop_NTPase"/>
</dbReference>
<dbReference type="Gene3D" id="3.40.50.300">
    <property type="entry name" value="P-loop containing nucleotide triphosphate hydrolases"/>
    <property type="match status" value="1"/>
</dbReference>
<evidence type="ECO:0000256" key="3">
    <source>
        <dbReference type="ARBA" id="ARBA00022741"/>
    </source>
</evidence>
<evidence type="ECO:0000313" key="6">
    <source>
        <dbReference type="EMBL" id="MCG7505878.1"/>
    </source>
</evidence>
<dbReference type="Proteomes" id="UP001201701">
    <property type="component" value="Unassembled WGS sequence"/>
</dbReference>
<comment type="caution">
    <text evidence="6">The sequence shown here is derived from an EMBL/GenBank/DDBJ whole genome shotgun (WGS) entry which is preliminary data.</text>
</comment>
<evidence type="ECO:0000313" key="7">
    <source>
        <dbReference type="Proteomes" id="UP001201701"/>
    </source>
</evidence>
<reference evidence="6 7" key="1">
    <citation type="submission" date="2022-02" db="EMBL/GenBank/DDBJ databases">
        <title>Draft genome sequence of Mezorhizobium retamae strain IRAMC:0171 isolated from Retama raetam nodules.</title>
        <authorList>
            <person name="Bengaied R."/>
            <person name="Sbissi I."/>
            <person name="Huber K."/>
            <person name="Ghodbane F."/>
            <person name="Nouioui I."/>
            <person name="Tarhouni M."/>
            <person name="Gtari M."/>
        </authorList>
    </citation>
    <scope>NUCLEOTIDE SEQUENCE [LARGE SCALE GENOMIC DNA]</scope>
    <source>
        <strain evidence="6 7">IRAMC:0171</strain>
    </source>
</reference>
<feature type="domain" description="ABC transporter" evidence="5">
    <location>
        <begin position="19"/>
        <end position="266"/>
    </location>
</feature>
<evidence type="ECO:0000259" key="5">
    <source>
        <dbReference type="PROSITE" id="PS50893"/>
    </source>
</evidence>
<dbReference type="PANTHER" id="PTHR45772">
    <property type="entry name" value="CONSERVED COMPONENT OF ABC TRANSPORTER FOR NATURAL AMINO ACIDS-RELATED"/>
    <property type="match status" value="1"/>
</dbReference>
<keyword evidence="7" id="KW-1185">Reference proteome</keyword>
<dbReference type="Pfam" id="PF00005">
    <property type="entry name" value="ABC_tran"/>
    <property type="match status" value="1"/>
</dbReference>
<evidence type="ECO:0000256" key="1">
    <source>
        <dbReference type="ARBA" id="ARBA00005417"/>
    </source>
</evidence>
<dbReference type="EMBL" id="JAKREW010000010">
    <property type="protein sequence ID" value="MCG7505878.1"/>
    <property type="molecule type" value="Genomic_DNA"/>
</dbReference>
<comment type="similarity">
    <text evidence="1">Belongs to the ABC transporter superfamily.</text>
</comment>
<gene>
    <name evidence="6" type="ORF">L4923_12720</name>
</gene>
<organism evidence="6 7">
    <name type="scientific">Mesorhizobium retamae</name>
    <dbReference type="NCBI Taxonomy" id="2912854"/>
    <lineage>
        <taxon>Bacteria</taxon>
        <taxon>Pseudomonadati</taxon>
        <taxon>Pseudomonadota</taxon>
        <taxon>Alphaproteobacteria</taxon>
        <taxon>Hyphomicrobiales</taxon>
        <taxon>Phyllobacteriaceae</taxon>
        <taxon>Mesorhizobium</taxon>
    </lineage>
</organism>